<evidence type="ECO:0000256" key="1">
    <source>
        <dbReference type="SAM" id="MobiDB-lite"/>
    </source>
</evidence>
<dbReference type="WBParaSite" id="GPUH_0001751901-mRNA-1">
    <property type="protein sequence ID" value="GPUH_0001751901-mRNA-1"/>
    <property type="gene ID" value="GPUH_0001751901"/>
</dbReference>
<dbReference type="SUPFAM" id="SSF55394">
    <property type="entry name" value="Bactericidal permeability-increasing protein, BPI"/>
    <property type="match status" value="1"/>
</dbReference>
<dbReference type="Gene3D" id="3.15.20.10">
    <property type="entry name" value="Bactericidal permeability-increasing protein, domain 2"/>
    <property type="match status" value="1"/>
</dbReference>
<keyword evidence="4" id="KW-1185">Reference proteome</keyword>
<evidence type="ECO:0000313" key="5">
    <source>
        <dbReference type="WBParaSite" id="GPUH_0001751901-mRNA-1"/>
    </source>
</evidence>
<dbReference type="GO" id="GO:0008289">
    <property type="term" value="F:lipid binding"/>
    <property type="evidence" value="ECO:0007669"/>
    <property type="project" value="InterPro"/>
</dbReference>
<dbReference type="AlphaFoldDB" id="A0A183E956"/>
<name>A0A183E956_9BILA</name>
<reference evidence="5" key="1">
    <citation type="submission" date="2016-06" db="UniProtKB">
        <authorList>
            <consortium name="WormBaseParasite"/>
        </authorList>
    </citation>
    <scope>IDENTIFICATION</scope>
</reference>
<proteinExistence type="predicted"/>
<reference evidence="3 4" key="2">
    <citation type="submission" date="2018-11" db="EMBL/GenBank/DDBJ databases">
        <authorList>
            <consortium name="Pathogen Informatics"/>
        </authorList>
    </citation>
    <scope>NUCLEOTIDE SEQUENCE [LARGE SCALE GENOMIC DNA]</scope>
</reference>
<protein>
    <submittedName>
        <fullName evidence="5">BPI2 domain-containing protein</fullName>
    </submittedName>
</protein>
<dbReference type="Proteomes" id="UP000271098">
    <property type="component" value="Unassembled WGS sequence"/>
</dbReference>
<evidence type="ECO:0000313" key="4">
    <source>
        <dbReference type="Proteomes" id="UP000271098"/>
    </source>
</evidence>
<dbReference type="InterPro" id="IPR032942">
    <property type="entry name" value="BPI/LBP/Plunc"/>
</dbReference>
<dbReference type="PANTHER" id="PTHR10504">
    <property type="entry name" value="BACTERICIDAL PERMEABILITY-INCREASING BPI PROTEIN-RELATED"/>
    <property type="match status" value="1"/>
</dbReference>
<gene>
    <name evidence="3" type="ORF">GPUH_LOCUS17497</name>
</gene>
<dbReference type="InterPro" id="IPR017943">
    <property type="entry name" value="Bactericidal_perm-incr_a/b_dom"/>
</dbReference>
<organism evidence="5">
    <name type="scientific">Gongylonema pulchrum</name>
    <dbReference type="NCBI Taxonomy" id="637853"/>
    <lineage>
        <taxon>Eukaryota</taxon>
        <taxon>Metazoa</taxon>
        <taxon>Ecdysozoa</taxon>
        <taxon>Nematoda</taxon>
        <taxon>Chromadorea</taxon>
        <taxon>Rhabditida</taxon>
        <taxon>Spirurina</taxon>
        <taxon>Spiruromorpha</taxon>
        <taxon>Spiruroidea</taxon>
        <taxon>Gongylonematidae</taxon>
        <taxon>Gongylonema</taxon>
    </lineage>
</organism>
<feature type="domain" description="Lipid-binding serum glycoprotein C-terminal" evidence="2">
    <location>
        <begin position="27"/>
        <end position="277"/>
    </location>
</feature>
<accession>A0A183E956</accession>
<evidence type="ECO:0000313" key="3">
    <source>
        <dbReference type="EMBL" id="VDN29918.1"/>
    </source>
</evidence>
<evidence type="ECO:0000259" key="2">
    <source>
        <dbReference type="SMART" id="SM00329"/>
    </source>
</evidence>
<feature type="compositionally biased region" description="Acidic residues" evidence="1">
    <location>
        <begin position="71"/>
        <end position="90"/>
    </location>
</feature>
<dbReference type="Pfam" id="PF02886">
    <property type="entry name" value="LBP_BPI_CETP_C"/>
    <property type="match status" value="1"/>
</dbReference>
<dbReference type="SMART" id="SM00329">
    <property type="entry name" value="BPI2"/>
    <property type="match status" value="1"/>
</dbReference>
<dbReference type="InterPro" id="IPR001124">
    <property type="entry name" value="Lipid-bd_serum_glycop_C"/>
</dbReference>
<dbReference type="GO" id="GO:0005615">
    <property type="term" value="C:extracellular space"/>
    <property type="evidence" value="ECO:0007669"/>
    <property type="project" value="TreeGrafter"/>
</dbReference>
<dbReference type="OrthoDB" id="5874601at2759"/>
<dbReference type="EMBL" id="UYRT01085263">
    <property type="protein sequence ID" value="VDN29918.1"/>
    <property type="molecule type" value="Genomic_DNA"/>
</dbReference>
<dbReference type="PANTHER" id="PTHR10504:SF144">
    <property type="entry name" value="BPI1 DOMAIN-CONTAINING PROTEIN"/>
    <property type="match status" value="1"/>
</dbReference>
<sequence>MTFRVGPDTPKVGALLKTTCDEGDYDDLDESNDDVKKSLCFILVLRDFMTFRVGPDTPKVGALLKTTCDEGDYDDLDESNDDDEEEEDEEVKTTTASSSGSKKRSKRETTAEEDGLVNLGVCLGDIMPAIREKYPNKLLHIKIHSSRAPSVLLSAKGGGLATISVALDAELYIDDSGEKVGTMVMNGVLETSIYTSNNRIVGVADIRSLKLTDKQQTLGLPQDALNNLANLAKELLSKTANDALIKGFVVQLPTAKLPFSFVQPKFDIVDHAIHLASDIRISPATLGITSSSICRRF</sequence>
<feature type="region of interest" description="Disordered" evidence="1">
    <location>
        <begin position="71"/>
        <end position="110"/>
    </location>
</feature>